<gene>
    <name evidence="2" type="ORF">LV82_02478</name>
</gene>
<feature type="region of interest" description="Disordered" evidence="1">
    <location>
        <begin position="219"/>
        <end position="245"/>
    </location>
</feature>
<name>A0A2S5JER9_9RHOB</name>
<evidence type="ECO:0000313" key="2">
    <source>
        <dbReference type="EMBL" id="PPB79921.1"/>
    </source>
</evidence>
<reference evidence="2 3" key="1">
    <citation type="submission" date="2018-01" db="EMBL/GenBank/DDBJ databases">
        <title>Genomic Encyclopedia of Archaeal and Bacterial Type Strains, Phase II (KMG-II): from individual species to whole genera.</title>
        <authorList>
            <person name="Goeker M."/>
        </authorList>
    </citation>
    <scope>NUCLEOTIDE SEQUENCE [LARGE SCALE GENOMIC DNA]</scope>
    <source>
        <strain evidence="2 3">DSM 12048</strain>
    </source>
</reference>
<evidence type="ECO:0000256" key="1">
    <source>
        <dbReference type="SAM" id="MobiDB-lite"/>
    </source>
</evidence>
<feature type="region of interest" description="Disordered" evidence="1">
    <location>
        <begin position="122"/>
        <end position="146"/>
    </location>
</feature>
<accession>A0A2S5JER9</accession>
<dbReference type="EMBL" id="PRDS01000008">
    <property type="protein sequence ID" value="PPB79921.1"/>
    <property type="molecule type" value="Genomic_DNA"/>
</dbReference>
<sequence length="245" mass="26366">MQAASRFPNSLAEGRICSQSAISADAGARYGANPNAKMERFAKPVILMAPLTPALSACSAKQWYGDGEPVGTENGKTVYSSTGSPRVGAISKTALHQCLKRAEIRCGGKTAYEVKAIRRTGTPRRENGSRHTFANSSGTSRPRSCFPARHSALRRIFHDENPWSGQRMTRSWFMKLPNCAHSKKLGAPWRGRKRQAGRPGRVAVASGRAQVVGFPVAAVSDIKRAGPKASPARPGRAGGGRRRRS</sequence>
<evidence type="ECO:0000313" key="3">
    <source>
        <dbReference type="Proteomes" id="UP000239736"/>
    </source>
</evidence>
<dbReference type="Proteomes" id="UP000239736">
    <property type="component" value="Unassembled WGS sequence"/>
</dbReference>
<comment type="caution">
    <text evidence="2">The sequence shown here is derived from an EMBL/GenBank/DDBJ whole genome shotgun (WGS) entry which is preliminary data.</text>
</comment>
<proteinExistence type="predicted"/>
<organism evidence="2 3">
    <name type="scientific">Albidovulum inexpectatum</name>
    <dbReference type="NCBI Taxonomy" id="196587"/>
    <lineage>
        <taxon>Bacteria</taxon>
        <taxon>Pseudomonadati</taxon>
        <taxon>Pseudomonadota</taxon>
        <taxon>Alphaproteobacteria</taxon>
        <taxon>Rhodobacterales</taxon>
        <taxon>Paracoccaceae</taxon>
        <taxon>Albidovulum</taxon>
    </lineage>
</organism>
<feature type="compositionally biased region" description="Polar residues" evidence="1">
    <location>
        <begin position="130"/>
        <end position="142"/>
    </location>
</feature>
<protein>
    <submittedName>
        <fullName evidence="2">Uncharacterized protein</fullName>
    </submittedName>
</protein>
<dbReference type="AlphaFoldDB" id="A0A2S5JER9"/>
<keyword evidence="3" id="KW-1185">Reference proteome</keyword>